<dbReference type="Proteomes" id="UP000325212">
    <property type="component" value="Unassembled WGS sequence"/>
</dbReference>
<protein>
    <recommendedName>
        <fullName evidence="3">WYL domain-containing protein</fullName>
    </recommendedName>
</protein>
<keyword evidence="2" id="KW-1185">Reference proteome</keyword>
<dbReference type="EMBL" id="BJLA01000017">
    <property type="protein sequence ID" value="GEA33031.1"/>
    <property type="molecule type" value="Genomic_DNA"/>
</dbReference>
<reference evidence="1 2" key="1">
    <citation type="submission" date="2019-06" db="EMBL/GenBank/DDBJ databases">
        <title>Draft genome sequence of Clostridium diolis DSM 15410.</title>
        <authorList>
            <person name="Kobayashi H."/>
            <person name="Tanizawa Y."/>
            <person name="Tohno M."/>
        </authorList>
    </citation>
    <scope>NUCLEOTIDE SEQUENCE [LARGE SCALE GENOMIC DNA]</scope>
    <source>
        <strain evidence="1 2">DSM 15410</strain>
    </source>
</reference>
<dbReference type="RefSeq" id="WP_338032040.1">
    <property type="nucleotide sequence ID" value="NZ_BJLA01000017.1"/>
</dbReference>
<evidence type="ECO:0008006" key="3">
    <source>
        <dbReference type="Google" id="ProtNLM"/>
    </source>
</evidence>
<dbReference type="AlphaFoldDB" id="A0AAV3W4W6"/>
<gene>
    <name evidence="1" type="ORF">CDIOL_39540</name>
</gene>
<organism evidence="1 2">
    <name type="scientific">Clostridium diolis</name>
    <dbReference type="NCBI Taxonomy" id="223919"/>
    <lineage>
        <taxon>Bacteria</taxon>
        <taxon>Bacillati</taxon>
        <taxon>Bacillota</taxon>
        <taxon>Clostridia</taxon>
        <taxon>Eubacteriales</taxon>
        <taxon>Clostridiaceae</taxon>
        <taxon>Clostridium</taxon>
    </lineage>
</organism>
<evidence type="ECO:0000313" key="1">
    <source>
        <dbReference type="EMBL" id="GEA33031.1"/>
    </source>
</evidence>
<sequence length="60" mass="7059">MKIELGTKTIIKGFFNVGEEEFISDYFLRYGTSIKSVKPQSLKSIIYEKIKKILNHYEEI</sequence>
<evidence type="ECO:0000313" key="2">
    <source>
        <dbReference type="Proteomes" id="UP000325212"/>
    </source>
</evidence>
<proteinExistence type="predicted"/>
<comment type="caution">
    <text evidence="1">The sequence shown here is derived from an EMBL/GenBank/DDBJ whole genome shotgun (WGS) entry which is preliminary data.</text>
</comment>
<name>A0AAV3W4W6_9CLOT</name>
<accession>A0AAV3W4W6</accession>